<evidence type="ECO:0000313" key="1">
    <source>
        <dbReference type="EMBL" id="JAE22995.1"/>
    </source>
</evidence>
<dbReference type="AlphaFoldDB" id="A0A0A9GD46"/>
<reference evidence="1" key="1">
    <citation type="submission" date="2014-09" db="EMBL/GenBank/DDBJ databases">
        <authorList>
            <person name="Magalhaes I.L.F."/>
            <person name="Oliveira U."/>
            <person name="Santos F.R."/>
            <person name="Vidigal T.H.D.A."/>
            <person name="Brescovit A.D."/>
            <person name="Santos A.J."/>
        </authorList>
    </citation>
    <scope>NUCLEOTIDE SEQUENCE</scope>
    <source>
        <tissue evidence="1">Shoot tissue taken approximately 20 cm above the soil surface</tissue>
    </source>
</reference>
<organism evidence="1">
    <name type="scientific">Arundo donax</name>
    <name type="common">Giant reed</name>
    <name type="synonym">Donax arundinaceus</name>
    <dbReference type="NCBI Taxonomy" id="35708"/>
    <lineage>
        <taxon>Eukaryota</taxon>
        <taxon>Viridiplantae</taxon>
        <taxon>Streptophyta</taxon>
        <taxon>Embryophyta</taxon>
        <taxon>Tracheophyta</taxon>
        <taxon>Spermatophyta</taxon>
        <taxon>Magnoliopsida</taxon>
        <taxon>Liliopsida</taxon>
        <taxon>Poales</taxon>
        <taxon>Poaceae</taxon>
        <taxon>PACMAD clade</taxon>
        <taxon>Arundinoideae</taxon>
        <taxon>Arundineae</taxon>
        <taxon>Arundo</taxon>
    </lineage>
</organism>
<protein>
    <submittedName>
        <fullName evidence="1">Uncharacterized protein</fullName>
    </submittedName>
</protein>
<accession>A0A0A9GD46</accession>
<proteinExistence type="predicted"/>
<name>A0A0A9GD46_ARUDO</name>
<sequence>MAWLEQEGAWLRRHAARRGRCHVVCFPKYLATTKAVEHSNPKPPALCSLPRLLSLRHSQSRSSSALP</sequence>
<reference evidence="1" key="2">
    <citation type="journal article" date="2015" name="Data Brief">
        <title>Shoot transcriptome of the giant reed, Arundo donax.</title>
        <authorList>
            <person name="Barrero R.A."/>
            <person name="Guerrero F.D."/>
            <person name="Moolhuijzen P."/>
            <person name="Goolsby J.A."/>
            <person name="Tidwell J."/>
            <person name="Bellgard S.E."/>
            <person name="Bellgard M.I."/>
        </authorList>
    </citation>
    <scope>NUCLEOTIDE SEQUENCE</scope>
    <source>
        <tissue evidence="1">Shoot tissue taken approximately 20 cm above the soil surface</tissue>
    </source>
</reference>
<dbReference type="EMBL" id="GBRH01174901">
    <property type="protein sequence ID" value="JAE22995.1"/>
    <property type="molecule type" value="Transcribed_RNA"/>
</dbReference>